<gene>
    <name evidence="1" type="ORF">LACBIDRAFT_308263</name>
</gene>
<accession>B0DRY3</accession>
<dbReference type="InParanoid" id="B0DRY3"/>
<dbReference type="Proteomes" id="UP000001194">
    <property type="component" value="Unassembled WGS sequence"/>
</dbReference>
<keyword evidence="2" id="KW-1185">Reference proteome</keyword>
<dbReference type="RefSeq" id="XP_001886650.1">
    <property type="nucleotide sequence ID" value="XM_001886615.1"/>
</dbReference>
<dbReference type="AlphaFoldDB" id="B0DRY3"/>
<reference evidence="1 2" key="1">
    <citation type="journal article" date="2008" name="Nature">
        <title>The genome of Laccaria bicolor provides insights into mycorrhizal symbiosis.</title>
        <authorList>
            <person name="Martin F."/>
            <person name="Aerts A."/>
            <person name="Ahren D."/>
            <person name="Brun A."/>
            <person name="Danchin E.G.J."/>
            <person name="Duchaussoy F."/>
            <person name="Gibon J."/>
            <person name="Kohler A."/>
            <person name="Lindquist E."/>
            <person name="Pereda V."/>
            <person name="Salamov A."/>
            <person name="Shapiro H.J."/>
            <person name="Wuyts J."/>
            <person name="Blaudez D."/>
            <person name="Buee M."/>
            <person name="Brokstein P."/>
            <person name="Canbaeck B."/>
            <person name="Cohen D."/>
            <person name="Courty P.E."/>
            <person name="Coutinho P.M."/>
            <person name="Delaruelle C."/>
            <person name="Detter J.C."/>
            <person name="Deveau A."/>
            <person name="DiFazio S."/>
            <person name="Duplessis S."/>
            <person name="Fraissinet-Tachet L."/>
            <person name="Lucic E."/>
            <person name="Frey-Klett P."/>
            <person name="Fourrey C."/>
            <person name="Feussner I."/>
            <person name="Gay G."/>
            <person name="Grimwood J."/>
            <person name="Hoegger P.J."/>
            <person name="Jain P."/>
            <person name="Kilaru S."/>
            <person name="Labbe J."/>
            <person name="Lin Y.C."/>
            <person name="Legue V."/>
            <person name="Le Tacon F."/>
            <person name="Marmeisse R."/>
            <person name="Melayah D."/>
            <person name="Montanini B."/>
            <person name="Muratet M."/>
            <person name="Nehls U."/>
            <person name="Niculita-Hirzel H."/>
            <person name="Oudot-Le Secq M.P."/>
            <person name="Peter M."/>
            <person name="Quesneville H."/>
            <person name="Rajashekar B."/>
            <person name="Reich M."/>
            <person name="Rouhier N."/>
            <person name="Schmutz J."/>
            <person name="Yin T."/>
            <person name="Chalot M."/>
            <person name="Henrissat B."/>
            <person name="Kuees U."/>
            <person name="Lucas S."/>
            <person name="Van de Peer Y."/>
            <person name="Podila G.K."/>
            <person name="Polle A."/>
            <person name="Pukkila P.J."/>
            <person name="Richardson P.M."/>
            <person name="Rouze P."/>
            <person name="Sanders I.R."/>
            <person name="Stajich J.E."/>
            <person name="Tunlid A."/>
            <person name="Tuskan G."/>
            <person name="Grigoriev I.V."/>
        </authorList>
    </citation>
    <scope>NUCLEOTIDE SEQUENCE [LARGE SCALE GENOMIC DNA]</scope>
    <source>
        <strain evidence="2">S238N-H82 / ATCC MYA-4686</strain>
    </source>
</reference>
<evidence type="ECO:0000313" key="1">
    <source>
        <dbReference type="EMBL" id="EDR02606.1"/>
    </source>
</evidence>
<protein>
    <submittedName>
        <fullName evidence="1">Predicted protein</fullName>
    </submittedName>
</protein>
<proteinExistence type="predicted"/>
<dbReference type="GeneID" id="6082275"/>
<dbReference type="HOGENOM" id="CLU_2923034_0_0_1"/>
<dbReference type="KEGG" id="lbc:LACBIDRAFT_308263"/>
<dbReference type="EMBL" id="DS547129">
    <property type="protein sequence ID" value="EDR02606.1"/>
    <property type="molecule type" value="Genomic_DNA"/>
</dbReference>
<organism evidence="2">
    <name type="scientific">Laccaria bicolor (strain S238N-H82 / ATCC MYA-4686)</name>
    <name type="common">Bicoloured deceiver</name>
    <name type="synonym">Laccaria laccata var. bicolor</name>
    <dbReference type="NCBI Taxonomy" id="486041"/>
    <lineage>
        <taxon>Eukaryota</taxon>
        <taxon>Fungi</taxon>
        <taxon>Dikarya</taxon>
        <taxon>Basidiomycota</taxon>
        <taxon>Agaricomycotina</taxon>
        <taxon>Agaricomycetes</taxon>
        <taxon>Agaricomycetidae</taxon>
        <taxon>Agaricales</taxon>
        <taxon>Agaricineae</taxon>
        <taxon>Hydnangiaceae</taxon>
        <taxon>Laccaria</taxon>
    </lineage>
</organism>
<name>B0DRY3_LACBS</name>
<evidence type="ECO:0000313" key="2">
    <source>
        <dbReference type="Proteomes" id="UP000001194"/>
    </source>
</evidence>
<sequence length="61" mass="6580">MLAASSGRVWSYPLDYDMLEGAFTLSAVRVIFSGLPPYTLIFSTPYPPPPSRCHASGGDSK</sequence>